<dbReference type="VEuPathDB" id="VectorBase:BGLAX_047055"/>
<name>A0A2C9M0V4_BIOGL</name>
<evidence type="ECO:0000313" key="7">
    <source>
        <dbReference type="EnsemblMetazoa" id="BGLB037236-PA"/>
    </source>
</evidence>
<evidence type="ECO:0000259" key="6">
    <source>
        <dbReference type="Pfam" id="PF17771"/>
    </source>
</evidence>
<keyword evidence="5" id="KW-0325">Glycoprotein</keyword>
<dbReference type="AlphaFoldDB" id="A0A2C9M0V4"/>
<dbReference type="KEGG" id="bgt:106052082"/>
<protein>
    <recommendedName>
        <fullName evidence="6">ADAMTS cysteine-rich domain-containing protein</fullName>
    </recommendedName>
</protein>
<dbReference type="Proteomes" id="UP000076420">
    <property type="component" value="Unassembled WGS sequence"/>
</dbReference>
<evidence type="ECO:0000256" key="2">
    <source>
        <dbReference type="ARBA" id="ARBA00022801"/>
    </source>
</evidence>
<evidence type="ECO:0000256" key="1">
    <source>
        <dbReference type="ARBA" id="ARBA00022723"/>
    </source>
</evidence>
<dbReference type="Gene3D" id="3.40.390.10">
    <property type="entry name" value="Collagenase (Catalytic Domain)"/>
    <property type="match status" value="1"/>
</dbReference>
<dbReference type="InterPro" id="IPR024079">
    <property type="entry name" value="MetalloPept_cat_dom_sf"/>
</dbReference>
<organism evidence="7 8">
    <name type="scientific">Biomphalaria glabrata</name>
    <name type="common">Bloodfluke planorb</name>
    <name type="synonym">Freshwater snail</name>
    <dbReference type="NCBI Taxonomy" id="6526"/>
    <lineage>
        <taxon>Eukaryota</taxon>
        <taxon>Metazoa</taxon>
        <taxon>Spiralia</taxon>
        <taxon>Lophotrochozoa</taxon>
        <taxon>Mollusca</taxon>
        <taxon>Gastropoda</taxon>
        <taxon>Heterobranchia</taxon>
        <taxon>Euthyneura</taxon>
        <taxon>Panpulmonata</taxon>
        <taxon>Hygrophila</taxon>
        <taxon>Lymnaeoidea</taxon>
        <taxon>Planorbidae</taxon>
        <taxon>Biomphalaria</taxon>
    </lineage>
</organism>
<accession>A0A2C9M0V4</accession>
<keyword evidence="3" id="KW-0862">Zinc</keyword>
<evidence type="ECO:0000256" key="3">
    <source>
        <dbReference type="ARBA" id="ARBA00022833"/>
    </source>
</evidence>
<keyword evidence="2" id="KW-0378">Hydrolase</keyword>
<keyword evidence="1" id="KW-0479">Metal-binding</keyword>
<evidence type="ECO:0000256" key="4">
    <source>
        <dbReference type="ARBA" id="ARBA00023157"/>
    </source>
</evidence>
<dbReference type="InterPro" id="IPR041645">
    <property type="entry name" value="ADAMTS_CR_2"/>
</dbReference>
<dbReference type="GO" id="GO:0008237">
    <property type="term" value="F:metallopeptidase activity"/>
    <property type="evidence" value="ECO:0007669"/>
    <property type="project" value="InterPro"/>
</dbReference>
<evidence type="ECO:0000313" key="8">
    <source>
        <dbReference type="Proteomes" id="UP000076420"/>
    </source>
</evidence>
<gene>
    <name evidence="7" type="primary">106052082</name>
</gene>
<dbReference type="Gene3D" id="3.40.1620.60">
    <property type="match status" value="1"/>
</dbReference>
<feature type="domain" description="ADAMTS cysteine-rich" evidence="6">
    <location>
        <begin position="63"/>
        <end position="124"/>
    </location>
</feature>
<sequence length="160" mass="17343">MGAPESVKKPGNEYNPWRFSPCSVSYFTSFLKETLNSSRGYTCLVYAVEASADIPDVSDKLLGQVIKPDQQCQQFFGNDSFLCRATESRRPITEICQAMLCADVLRGLCILQIALIGTSCGDGKSSPNLSVTPPTTTTISLVVLLVAEIANIVPFPCPEK</sequence>
<evidence type="ECO:0000256" key="5">
    <source>
        <dbReference type="ARBA" id="ARBA00023180"/>
    </source>
</evidence>
<dbReference type="VEuPathDB" id="VectorBase:BGLB037236"/>
<proteinExistence type="predicted"/>
<dbReference type="EnsemblMetazoa" id="BGLB037236-RA">
    <property type="protein sequence ID" value="BGLB037236-PA"/>
    <property type="gene ID" value="BGLB037236"/>
</dbReference>
<reference evidence="7" key="1">
    <citation type="submission" date="2020-05" db="UniProtKB">
        <authorList>
            <consortium name="EnsemblMetazoa"/>
        </authorList>
    </citation>
    <scope>IDENTIFICATION</scope>
    <source>
        <strain evidence="7">BB02</strain>
    </source>
</reference>
<keyword evidence="4" id="KW-1015">Disulfide bond</keyword>
<dbReference type="GO" id="GO:0046872">
    <property type="term" value="F:metal ion binding"/>
    <property type="evidence" value="ECO:0007669"/>
    <property type="project" value="UniProtKB-KW"/>
</dbReference>
<dbReference type="Pfam" id="PF17771">
    <property type="entry name" value="ADAMTS_CR_2"/>
    <property type="match status" value="1"/>
</dbReference>